<dbReference type="HOGENOM" id="CLU_1374159_0_0_1"/>
<accession>A0A0E0ERK2</accession>
<protein>
    <submittedName>
        <fullName evidence="2">Uncharacterized protein</fullName>
    </submittedName>
</protein>
<dbReference type="Gramene" id="OMERI09G06300.1">
    <property type="protein sequence ID" value="OMERI09G06300.1"/>
    <property type="gene ID" value="OMERI09G06300"/>
</dbReference>
<reference evidence="2" key="1">
    <citation type="submission" date="2015-04" db="UniProtKB">
        <authorList>
            <consortium name="EnsemblPlants"/>
        </authorList>
    </citation>
    <scope>IDENTIFICATION</scope>
</reference>
<evidence type="ECO:0000256" key="1">
    <source>
        <dbReference type="SAM" id="MobiDB-lite"/>
    </source>
</evidence>
<feature type="region of interest" description="Disordered" evidence="1">
    <location>
        <begin position="165"/>
        <end position="199"/>
    </location>
</feature>
<reference evidence="2" key="2">
    <citation type="submission" date="2018-05" db="EMBL/GenBank/DDBJ databases">
        <title>OmerRS3 (Oryza meridionalis Reference Sequence Version 3).</title>
        <authorList>
            <person name="Zhang J."/>
            <person name="Kudrna D."/>
            <person name="Lee S."/>
            <person name="Talag J."/>
            <person name="Welchert J."/>
            <person name="Wing R.A."/>
        </authorList>
    </citation>
    <scope>NUCLEOTIDE SEQUENCE [LARGE SCALE GENOMIC DNA]</scope>
    <source>
        <strain evidence="2">cv. OR44</strain>
    </source>
</reference>
<dbReference type="Proteomes" id="UP000008021">
    <property type="component" value="Chromosome 9"/>
</dbReference>
<organism evidence="2">
    <name type="scientific">Oryza meridionalis</name>
    <dbReference type="NCBI Taxonomy" id="40149"/>
    <lineage>
        <taxon>Eukaryota</taxon>
        <taxon>Viridiplantae</taxon>
        <taxon>Streptophyta</taxon>
        <taxon>Embryophyta</taxon>
        <taxon>Tracheophyta</taxon>
        <taxon>Spermatophyta</taxon>
        <taxon>Magnoliopsida</taxon>
        <taxon>Liliopsida</taxon>
        <taxon>Poales</taxon>
        <taxon>Poaceae</taxon>
        <taxon>BOP clade</taxon>
        <taxon>Oryzoideae</taxon>
        <taxon>Oryzeae</taxon>
        <taxon>Oryzinae</taxon>
        <taxon>Oryza</taxon>
    </lineage>
</organism>
<sequence>MLLTDDDPSCADWWCGFGQGIAGESLAEPFGWLTPATPFGVVPLLGGVHTPFLSLPYSPGENLASVPNERWRRSTSHPPWGHRFGETSSCKDIVIGGETLAAAAAPPPPSSVLRRRRSSSPAKPGDALGWWRRGHPPRLHLALARAWRRWWQDSEVVVTGTARRRRRVGRGGGAPRCRLSAAPATGDGVARSGLPAWPG</sequence>
<dbReference type="AlphaFoldDB" id="A0A0E0ERK2"/>
<evidence type="ECO:0000313" key="3">
    <source>
        <dbReference type="Proteomes" id="UP000008021"/>
    </source>
</evidence>
<feature type="region of interest" description="Disordered" evidence="1">
    <location>
        <begin position="102"/>
        <end position="128"/>
    </location>
</feature>
<dbReference type="EnsemblPlants" id="OMERI09G06300.1">
    <property type="protein sequence ID" value="OMERI09G06300.1"/>
    <property type="gene ID" value="OMERI09G06300"/>
</dbReference>
<keyword evidence="3" id="KW-1185">Reference proteome</keyword>
<evidence type="ECO:0000313" key="2">
    <source>
        <dbReference type="EnsemblPlants" id="OMERI09G06300.1"/>
    </source>
</evidence>
<name>A0A0E0ERK2_9ORYZ</name>
<proteinExistence type="predicted"/>